<keyword evidence="5" id="KW-1185">Reference proteome</keyword>
<evidence type="ECO:0000256" key="1">
    <source>
        <dbReference type="ARBA" id="ARBA00022737"/>
    </source>
</evidence>
<evidence type="ECO:0000313" key="6">
    <source>
        <dbReference type="WBParaSite" id="PgR075_g060_t01"/>
    </source>
</evidence>
<feature type="compositionally biased region" description="Gly residues" evidence="3">
    <location>
        <begin position="79"/>
        <end position="89"/>
    </location>
</feature>
<feature type="domain" description="K Homology" evidence="4">
    <location>
        <begin position="236"/>
        <end position="331"/>
    </location>
</feature>
<evidence type="ECO:0000313" key="5">
    <source>
        <dbReference type="Proteomes" id="UP000887569"/>
    </source>
</evidence>
<dbReference type="InterPro" id="IPR004088">
    <property type="entry name" value="KH_dom_type_1"/>
</dbReference>
<dbReference type="Proteomes" id="UP000887569">
    <property type="component" value="Unplaced"/>
</dbReference>
<feature type="region of interest" description="Disordered" evidence="3">
    <location>
        <begin position="1"/>
        <end position="124"/>
    </location>
</feature>
<organism evidence="5 8">
    <name type="scientific">Parascaris univalens</name>
    <name type="common">Nematode worm</name>
    <dbReference type="NCBI Taxonomy" id="6257"/>
    <lineage>
        <taxon>Eukaryota</taxon>
        <taxon>Metazoa</taxon>
        <taxon>Ecdysozoa</taxon>
        <taxon>Nematoda</taxon>
        <taxon>Chromadorea</taxon>
        <taxon>Rhabditida</taxon>
        <taxon>Spirurina</taxon>
        <taxon>Ascaridomorpha</taxon>
        <taxon>Ascaridoidea</taxon>
        <taxon>Ascarididae</taxon>
        <taxon>Parascaris</taxon>
    </lineage>
</organism>
<feature type="compositionally biased region" description="Basic and acidic residues" evidence="3">
    <location>
        <begin position="515"/>
        <end position="528"/>
    </location>
</feature>
<feature type="compositionally biased region" description="Low complexity" evidence="3">
    <location>
        <begin position="663"/>
        <end position="672"/>
    </location>
</feature>
<dbReference type="SMART" id="SM00322">
    <property type="entry name" value="KH"/>
    <property type="match status" value="4"/>
</dbReference>
<feature type="compositionally biased region" description="Polar residues" evidence="3">
    <location>
        <begin position="644"/>
        <end position="662"/>
    </location>
</feature>
<dbReference type="SUPFAM" id="SSF54791">
    <property type="entry name" value="Eukaryotic type KH-domain (KH-domain type I)"/>
    <property type="match status" value="4"/>
</dbReference>
<feature type="domain" description="K Homology" evidence="4">
    <location>
        <begin position="148"/>
        <end position="223"/>
    </location>
</feature>
<dbReference type="WBParaSite" id="PgR075_g060_t03">
    <property type="protein sequence ID" value="PgR075_g060_t03"/>
    <property type="gene ID" value="PgR075_g060"/>
</dbReference>
<dbReference type="Pfam" id="PF00013">
    <property type="entry name" value="KH_1"/>
    <property type="match status" value="4"/>
</dbReference>
<evidence type="ECO:0000313" key="7">
    <source>
        <dbReference type="WBParaSite" id="PgR075_g060_t02"/>
    </source>
</evidence>
<dbReference type="InterPro" id="IPR036612">
    <property type="entry name" value="KH_dom_type_1_sf"/>
</dbReference>
<dbReference type="InterPro" id="IPR004087">
    <property type="entry name" value="KH_dom"/>
</dbReference>
<dbReference type="PROSITE" id="PS50084">
    <property type="entry name" value="KH_TYPE_1"/>
    <property type="match status" value="4"/>
</dbReference>
<proteinExistence type="predicted"/>
<evidence type="ECO:0000259" key="4">
    <source>
        <dbReference type="SMART" id="SM00322"/>
    </source>
</evidence>
<feature type="compositionally biased region" description="Polar residues" evidence="3">
    <location>
        <begin position="1"/>
        <end position="31"/>
    </location>
</feature>
<keyword evidence="1" id="KW-0677">Repeat</keyword>
<feature type="domain" description="K Homology" evidence="4">
    <location>
        <begin position="398"/>
        <end position="552"/>
    </location>
</feature>
<dbReference type="WBParaSite" id="PgR075_g060_t02">
    <property type="protein sequence ID" value="PgR075_g060_t02"/>
    <property type="gene ID" value="PgR075_g060"/>
</dbReference>
<feature type="domain" description="K Homology" evidence="4">
    <location>
        <begin position="562"/>
        <end position="635"/>
    </location>
</feature>
<dbReference type="Gene3D" id="3.30.1370.10">
    <property type="entry name" value="K Homology domain, type 1"/>
    <property type="match status" value="3"/>
</dbReference>
<dbReference type="Gene3D" id="3.30.310.210">
    <property type="match status" value="1"/>
</dbReference>
<evidence type="ECO:0000256" key="3">
    <source>
        <dbReference type="SAM" id="MobiDB-lite"/>
    </source>
</evidence>
<evidence type="ECO:0000256" key="2">
    <source>
        <dbReference type="PROSITE-ProRule" id="PRU00117"/>
    </source>
</evidence>
<protein>
    <submittedName>
        <fullName evidence="6 7">K Homology domain-containing protein</fullName>
    </submittedName>
</protein>
<feature type="compositionally biased region" description="Polar residues" evidence="3">
    <location>
        <begin position="466"/>
        <end position="487"/>
    </location>
</feature>
<feature type="region of interest" description="Disordered" evidence="3">
    <location>
        <begin position="436"/>
        <end position="528"/>
    </location>
</feature>
<name>A0A915C270_PARUN</name>
<feature type="region of interest" description="Disordered" evidence="3">
    <location>
        <begin position="644"/>
        <end position="678"/>
    </location>
</feature>
<dbReference type="PANTHER" id="PTHR10288">
    <property type="entry name" value="KH DOMAIN CONTAINING RNA BINDING PROTEIN"/>
    <property type="match status" value="1"/>
</dbReference>
<dbReference type="GO" id="GO:0003723">
    <property type="term" value="F:RNA binding"/>
    <property type="evidence" value="ECO:0007669"/>
    <property type="project" value="UniProtKB-UniRule"/>
</dbReference>
<accession>A0A915C270</accession>
<feature type="compositionally biased region" description="Basic and acidic residues" evidence="3">
    <location>
        <begin position="493"/>
        <end position="505"/>
    </location>
</feature>
<dbReference type="AlphaFoldDB" id="A0A915C270"/>
<feature type="compositionally biased region" description="Low complexity" evidence="3">
    <location>
        <begin position="35"/>
        <end position="53"/>
    </location>
</feature>
<reference evidence="6 7" key="1">
    <citation type="submission" date="2022-11" db="UniProtKB">
        <authorList>
            <consortium name="WormBaseParasite"/>
        </authorList>
    </citation>
    <scope>IDENTIFICATION</scope>
</reference>
<dbReference type="CDD" id="cd22403">
    <property type="entry name" value="KH-I_IGF2BP_rpt4"/>
    <property type="match status" value="1"/>
</dbReference>
<keyword evidence="2" id="KW-0694">RNA-binding</keyword>
<evidence type="ECO:0000313" key="8">
    <source>
        <dbReference type="WBParaSite" id="PgR075_g060_t03"/>
    </source>
</evidence>
<dbReference type="WBParaSite" id="PgR075_g060_t01">
    <property type="protein sequence ID" value="PgR075_g060_t01"/>
    <property type="gene ID" value="PgR075_g060"/>
</dbReference>
<sequence>MEQHFSNRPTQAQQQQHVYSTSPFSVYSNQPPYLPGAYQPGAQPQQIAYPQAPTQYNRPAVGGSAHSGSMQQQQHRRGGSAGGGNGGLSRGPVPLHQSGIPSGGPPHHPQMQPGGNGAGDAPHSLATAGAALHTVASLGPHHRALPSQDMPLRIVVDAKYVGAIIGQGGSNIREITKESKARCVVDVQRAVRDPAGNAEKVISILGQPENCTKACVKIMEVVRREMEKDSTALQHPEIELKIRAHNQLVGRLIGKGGATIKKIMEETGAVVFVSNEPALSRDMLGMLPGYGGPPPLYAADMAMHMERTITVKAPEMSIVSAAEQKISQKLRQSYEADLSNRQIIYPPPSAAGAVPLMGPLTPDPTAYIAGAGAAPAALARTSAAASAAAAAVAAAQQQMRTVRMWVPNNMVGALIGAKGVHIRSVMRMTGAHVRIEGGGAANRDKKEKADGKENKETSGDEAAKSPGTQSEDTAAMTTPTEPMSPESNAECGEVEKGEKKEETTEKTSSSSASRSSEKEKDRDLHADERLVTITGNEGQQYKAQFWIYQRVAEQSYHYLDEVRLCTEISVPSKLVGRIIGKGGQNVRELQRVTGAQVKIPDDAGEDETQESTTVRVLGNFQASQAVQARLAQLMQEFAHRLSQWSTNGQAPTQGASVSSNDRATGGTAAAQAEGVGRA</sequence>
<feature type="compositionally biased region" description="Basic and acidic residues" evidence="3">
    <location>
        <begin position="442"/>
        <end position="463"/>
    </location>
</feature>